<reference evidence="1" key="1">
    <citation type="submission" date="2022-03" db="EMBL/GenBank/DDBJ databases">
        <authorList>
            <person name="Lindestad O."/>
        </authorList>
    </citation>
    <scope>NUCLEOTIDE SEQUENCE</scope>
</reference>
<protein>
    <submittedName>
        <fullName evidence="1">Jg19408 protein</fullName>
    </submittedName>
</protein>
<evidence type="ECO:0000313" key="1">
    <source>
        <dbReference type="EMBL" id="CAH2232475.1"/>
    </source>
</evidence>
<proteinExistence type="predicted"/>
<accession>A0A8S4R6P2</accession>
<organism evidence="1 2">
    <name type="scientific">Pararge aegeria aegeria</name>
    <dbReference type="NCBI Taxonomy" id="348720"/>
    <lineage>
        <taxon>Eukaryota</taxon>
        <taxon>Metazoa</taxon>
        <taxon>Ecdysozoa</taxon>
        <taxon>Arthropoda</taxon>
        <taxon>Hexapoda</taxon>
        <taxon>Insecta</taxon>
        <taxon>Pterygota</taxon>
        <taxon>Neoptera</taxon>
        <taxon>Endopterygota</taxon>
        <taxon>Lepidoptera</taxon>
        <taxon>Glossata</taxon>
        <taxon>Ditrysia</taxon>
        <taxon>Papilionoidea</taxon>
        <taxon>Nymphalidae</taxon>
        <taxon>Satyrinae</taxon>
        <taxon>Satyrini</taxon>
        <taxon>Parargina</taxon>
        <taxon>Pararge</taxon>
    </lineage>
</organism>
<evidence type="ECO:0000313" key="2">
    <source>
        <dbReference type="Proteomes" id="UP000838756"/>
    </source>
</evidence>
<keyword evidence="2" id="KW-1185">Reference proteome</keyword>
<gene>
    <name evidence="1" type="primary">jg19408</name>
    <name evidence="1" type="ORF">PAEG_LOCUS10741</name>
</gene>
<dbReference type="EMBL" id="CAKXAJ010024901">
    <property type="protein sequence ID" value="CAH2232475.1"/>
    <property type="molecule type" value="Genomic_DNA"/>
</dbReference>
<name>A0A8S4R6P2_9NEOP</name>
<dbReference type="Proteomes" id="UP000838756">
    <property type="component" value="Unassembled WGS sequence"/>
</dbReference>
<comment type="caution">
    <text evidence="1">The sequence shown here is derived from an EMBL/GenBank/DDBJ whole genome shotgun (WGS) entry which is preliminary data.</text>
</comment>
<sequence length="111" mass="12649">MTSHYTVLLRCMTLTSRLAKFVFTFKASDVLIRRHCVSSFQISGELTNGNPVWIASVQPINGYASFVEMLERIMKSTSIQRLPRLLRADAFTRPKATLRPLLSKDKDSNKE</sequence>
<dbReference type="AlphaFoldDB" id="A0A8S4R6P2"/>